<dbReference type="SUPFAM" id="SSF51735">
    <property type="entry name" value="NAD(P)-binding Rossmann-fold domains"/>
    <property type="match status" value="1"/>
</dbReference>
<dbReference type="eggNOG" id="COG4221">
    <property type="taxonomic scope" value="Bacteria"/>
</dbReference>
<dbReference type="InterPro" id="IPR036291">
    <property type="entry name" value="NAD(P)-bd_dom_sf"/>
</dbReference>
<gene>
    <name evidence="4" type="ORF">FC39_GL000150</name>
</gene>
<sequence>MKNWIITGASSGIGKGIAIAALEAGNQVIVTSRNIDKLDELAKKYPDLCIPAELEFGKKDSVKHFIEFVQNKMSKVDVLVNNAGYGYLATIEEGKREEIKQLFDTNLFGPLTLTQAFLPEMRKSKSGAIINISSVDAIQGGIGSSFYAASKSALELLSDGLQREVVPFGIKVMIVEPGSFRTNFYGDNLKETNDKIAEYDKKLDEIDRKKDIPNDHKQPGDPMKAGKVIYDAIQKDEYPTRLLLGSDAVDFATGEMTNRLNEIHKWENTSKSTDYKNE</sequence>
<dbReference type="PRINTS" id="PR00081">
    <property type="entry name" value="GDHRDH"/>
</dbReference>
<dbReference type="Pfam" id="PF00106">
    <property type="entry name" value="adh_short"/>
    <property type="match status" value="1"/>
</dbReference>
<dbReference type="AlphaFoldDB" id="A0A0R1YE50"/>
<dbReference type="GO" id="GO:0016491">
    <property type="term" value="F:oxidoreductase activity"/>
    <property type="evidence" value="ECO:0007669"/>
    <property type="project" value="UniProtKB-KW"/>
</dbReference>
<proteinExistence type="inferred from homology"/>
<evidence type="ECO:0000313" key="5">
    <source>
        <dbReference type="Proteomes" id="UP000051223"/>
    </source>
</evidence>
<name>A0A0R1YE50_9LACO</name>
<accession>A0A0R1YE50</accession>
<dbReference type="PATRIC" id="fig|1423754.3.peg.161"/>
<keyword evidence="5" id="KW-1185">Reference proteome</keyword>
<comment type="similarity">
    <text evidence="1 3">Belongs to the short-chain dehydrogenases/reductases (SDR) family.</text>
</comment>
<dbReference type="PANTHER" id="PTHR43976">
    <property type="entry name" value="SHORT CHAIN DEHYDROGENASE"/>
    <property type="match status" value="1"/>
</dbReference>
<evidence type="ECO:0000256" key="3">
    <source>
        <dbReference type="RuleBase" id="RU000363"/>
    </source>
</evidence>
<dbReference type="InterPro" id="IPR051911">
    <property type="entry name" value="SDR_oxidoreductase"/>
</dbReference>
<evidence type="ECO:0000313" key="4">
    <source>
        <dbReference type="EMBL" id="KRM40750.1"/>
    </source>
</evidence>
<evidence type="ECO:0000256" key="1">
    <source>
        <dbReference type="ARBA" id="ARBA00006484"/>
    </source>
</evidence>
<dbReference type="PANTHER" id="PTHR43976:SF16">
    <property type="entry name" value="SHORT-CHAIN DEHYDROGENASE_REDUCTASE FAMILY PROTEIN"/>
    <property type="match status" value="1"/>
</dbReference>
<keyword evidence="2" id="KW-0560">Oxidoreductase</keyword>
<evidence type="ECO:0000256" key="2">
    <source>
        <dbReference type="ARBA" id="ARBA00023002"/>
    </source>
</evidence>
<dbReference type="Gene3D" id="3.40.50.720">
    <property type="entry name" value="NAD(P)-binding Rossmann-like Domain"/>
    <property type="match status" value="1"/>
</dbReference>
<dbReference type="InterPro" id="IPR020904">
    <property type="entry name" value="Sc_DH/Rdtase_CS"/>
</dbReference>
<dbReference type="PRINTS" id="PR00080">
    <property type="entry name" value="SDRFAMILY"/>
</dbReference>
<reference evidence="4 5" key="1">
    <citation type="journal article" date="2015" name="Genome Announc.">
        <title>Expanding the biotechnology potential of lactobacilli through comparative genomics of 213 strains and associated genera.</title>
        <authorList>
            <person name="Sun Z."/>
            <person name="Harris H.M."/>
            <person name="McCann A."/>
            <person name="Guo C."/>
            <person name="Argimon S."/>
            <person name="Zhang W."/>
            <person name="Yang X."/>
            <person name="Jeffery I.B."/>
            <person name="Cooney J.C."/>
            <person name="Kagawa T.F."/>
            <person name="Liu W."/>
            <person name="Song Y."/>
            <person name="Salvetti E."/>
            <person name="Wrobel A."/>
            <person name="Rasinkangas P."/>
            <person name="Parkhill J."/>
            <person name="Rea M.C."/>
            <person name="O'Sullivan O."/>
            <person name="Ritari J."/>
            <person name="Douillard F.P."/>
            <person name="Paul Ross R."/>
            <person name="Yang R."/>
            <person name="Briner A.E."/>
            <person name="Felis G.E."/>
            <person name="de Vos W.M."/>
            <person name="Barrangou R."/>
            <person name="Klaenhammer T.R."/>
            <person name="Caufield P.W."/>
            <person name="Cui Y."/>
            <person name="Zhang H."/>
            <person name="O'Toole P.W."/>
        </authorList>
    </citation>
    <scope>NUCLEOTIDE SEQUENCE [LARGE SCALE GENOMIC DNA]</scope>
    <source>
        <strain evidence="4 5">DSM 5661</strain>
    </source>
</reference>
<dbReference type="Proteomes" id="UP000051223">
    <property type="component" value="Unassembled WGS sequence"/>
</dbReference>
<protein>
    <submittedName>
        <fullName evidence="4">Short chain dehydrogenase</fullName>
    </submittedName>
</protein>
<dbReference type="OrthoDB" id="9775296at2"/>
<dbReference type="PROSITE" id="PS00061">
    <property type="entry name" value="ADH_SHORT"/>
    <property type="match status" value="1"/>
</dbReference>
<comment type="caution">
    <text evidence="4">The sequence shown here is derived from an EMBL/GenBank/DDBJ whole genome shotgun (WGS) entry which is preliminary data.</text>
</comment>
<dbReference type="InterPro" id="IPR002347">
    <property type="entry name" value="SDR_fam"/>
</dbReference>
<dbReference type="CDD" id="cd05374">
    <property type="entry name" value="17beta-HSD-like_SDR_c"/>
    <property type="match status" value="1"/>
</dbReference>
<dbReference type="STRING" id="1423754.FC39_GL000150"/>
<dbReference type="EMBL" id="AZGI01000010">
    <property type="protein sequence ID" value="KRM40750.1"/>
    <property type="molecule type" value="Genomic_DNA"/>
</dbReference>
<dbReference type="RefSeq" id="WP_025081310.1">
    <property type="nucleotide sequence ID" value="NZ_AZGI01000010.1"/>
</dbReference>
<organism evidence="4 5">
    <name type="scientific">Lactobacillus hamsteri DSM 5661 = JCM 6256</name>
    <dbReference type="NCBI Taxonomy" id="1423754"/>
    <lineage>
        <taxon>Bacteria</taxon>
        <taxon>Bacillati</taxon>
        <taxon>Bacillota</taxon>
        <taxon>Bacilli</taxon>
        <taxon>Lactobacillales</taxon>
        <taxon>Lactobacillaceae</taxon>
        <taxon>Lactobacillus</taxon>
    </lineage>
</organism>